<dbReference type="EMBL" id="FOFG01000004">
    <property type="protein sequence ID" value="SEQ33751.1"/>
    <property type="molecule type" value="Genomic_DNA"/>
</dbReference>
<reference evidence="1 2" key="1">
    <citation type="submission" date="2016-10" db="EMBL/GenBank/DDBJ databases">
        <authorList>
            <person name="de Groot N.N."/>
        </authorList>
    </citation>
    <scope>NUCLEOTIDE SEQUENCE [LARGE SCALE GENOMIC DNA]</scope>
    <source>
        <strain evidence="1 2">A52C2</strain>
    </source>
</reference>
<gene>
    <name evidence="1" type="ORF">SAMN05216548_10423</name>
</gene>
<dbReference type="RefSeq" id="WP_092495914.1">
    <property type="nucleotide sequence ID" value="NZ_FOFG01000004.1"/>
</dbReference>
<dbReference type="AlphaFoldDB" id="A0A1H9F747"/>
<keyword evidence="2" id="KW-1185">Reference proteome</keyword>
<sequence>MSETQEREKISLIEMIGRLSYESEMIRERNALLATRGSLCRPDKAELFFADVLDEAVALLNKIQANAREVRAVLRRGER</sequence>
<accession>A0A1H9F747</accession>
<organism evidence="1 2">
    <name type="scientific">Faunimonas pinastri</name>
    <dbReference type="NCBI Taxonomy" id="1855383"/>
    <lineage>
        <taxon>Bacteria</taxon>
        <taxon>Pseudomonadati</taxon>
        <taxon>Pseudomonadota</taxon>
        <taxon>Alphaproteobacteria</taxon>
        <taxon>Hyphomicrobiales</taxon>
        <taxon>Afifellaceae</taxon>
        <taxon>Faunimonas</taxon>
    </lineage>
</organism>
<evidence type="ECO:0000313" key="1">
    <source>
        <dbReference type="EMBL" id="SEQ33751.1"/>
    </source>
</evidence>
<name>A0A1H9F747_9HYPH</name>
<proteinExistence type="predicted"/>
<dbReference type="Proteomes" id="UP000199647">
    <property type="component" value="Unassembled WGS sequence"/>
</dbReference>
<protein>
    <submittedName>
        <fullName evidence="1">Uncharacterized protein</fullName>
    </submittedName>
</protein>
<evidence type="ECO:0000313" key="2">
    <source>
        <dbReference type="Proteomes" id="UP000199647"/>
    </source>
</evidence>
<dbReference type="STRING" id="1855383.SAMN05216548_10423"/>